<evidence type="ECO:0000313" key="2">
    <source>
        <dbReference type="EMBL" id="RFM23432.1"/>
    </source>
</evidence>
<evidence type="ECO:0000259" key="1">
    <source>
        <dbReference type="Pfam" id="PF01557"/>
    </source>
</evidence>
<comment type="caution">
    <text evidence="2">The sequence shown here is derived from an EMBL/GenBank/DDBJ whole genome shotgun (WGS) entry which is preliminary data.</text>
</comment>
<dbReference type="InterPro" id="IPR036663">
    <property type="entry name" value="Fumarylacetoacetase_C_sf"/>
</dbReference>
<dbReference type="Pfam" id="PF01557">
    <property type="entry name" value="FAA_hydrolase"/>
    <property type="match status" value="1"/>
</dbReference>
<dbReference type="PANTHER" id="PTHR43211:SF1">
    <property type="entry name" value="BLL6422 PROTEIN"/>
    <property type="match status" value="1"/>
</dbReference>
<protein>
    <submittedName>
        <fullName evidence="2">Fumarylacetoacetate hydrolase family protein</fullName>
    </submittedName>
</protein>
<gene>
    <name evidence="2" type="ORF">D0433_10895</name>
</gene>
<dbReference type="Gene3D" id="3.90.850.10">
    <property type="entry name" value="Fumarylacetoacetase-like, C-terminal domain"/>
    <property type="match status" value="1"/>
</dbReference>
<dbReference type="AlphaFoldDB" id="A0A395LY17"/>
<organism evidence="2 3">
    <name type="scientific">Candidatus Thermochlorobacter aerophilus</name>
    <dbReference type="NCBI Taxonomy" id="1868324"/>
    <lineage>
        <taxon>Bacteria</taxon>
        <taxon>Pseudomonadati</taxon>
        <taxon>Chlorobiota</taxon>
        <taxon>Chlorobiia</taxon>
        <taxon>Chlorobiales</taxon>
        <taxon>Candidatus Thermochlorobacteriaceae</taxon>
        <taxon>Candidatus Thermochlorobacter</taxon>
    </lineage>
</organism>
<dbReference type="EMBL" id="PHFL01000065">
    <property type="protein sequence ID" value="RFM23432.1"/>
    <property type="molecule type" value="Genomic_DNA"/>
</dbReference>
<feature type="domain" description="Fumarylacetoacetase-like C-terminal" evidence="1">
    <location>
        <begin position="71"/>
        <end position="291"/>
    </location>
</feature>
<dbReference type="SUPFAM" id="SSF56529">
    <property type="entry name" value="FAH"/>
    <property type="match status" value="1"/>
</dbReference>
<reference evidence="2 3" key="1">
    <citation type="journal article" date="2011" name="ISME J.">
        <title>Community ecology of hot spring cyanobacterial mats: predominant populations and their functional potential.</title>
        <authorList>
            <person name="Klatt C.G."/>
            <person name="Wood J.M."/>
            <person name="Rusch D.B."/>
            <person name="Bateson M.M."/>
            <person name="Hamamura N."/>
            <person name="Heidelberg J.F."/>
            <person name="Grossman A.R."/>
            <person name="Bhaya D."/>
            <person name="Cohan F.M."/>
            <person name="Kuhl M."/>
            <person name="Bryant D.A."/>
            <person name="Ward D.M."/>
        </authorList>
    </citation>
    <scope>NUCLEOTIDE SEQUENCE [LARGE SCALE GENOMIC DNA]</scope>
    <source>
        <strain evidence="2">OS</strain>
    </source>
</reference>
<evidence type="ECO:0000313" key="3">
    <source>
        <dbReference type="Proteomes" id="UP000266389"/>
    </source>
</evidence>
<dbReference type="PANTHER" id="PTHR43211">
    <property type="entry name" value="FUMARYLACETOACETATE HYDROLASE"/>
    <property type="match status" value="1"/>
</dbReference>
<keyword evidence="2" id="KW-0378">Hydrolase</keyword>
<dbReference type="Proteomes" id="UP000266389">
    <property type="component" value="Unassembled WGS sequence"/>
</dbReference>
<accession>A0A395LY17</accession>
<dbReference type="GO" id="GO:0016787">
    <property type="term" value="F:hydrolase activity"/>
    <property type="evidence" value="ECO:0007669"/>
    <property type="project" value="UniProtKB-KW"/>
</dbReference>
<proteinExistence type="predicted"/>
<sequence>MKLCTFRHPHTGAEHVGCVVDEQVFPTQFQSMLTLLETCQNDFSRIELQPSAFDLSSVELLACVPRPKSLRDFYAFETHVRQARQKRGLDVPPEWYEFPAFYFSNHHAITAPFAPVKKPRHSHMLDYELEMACVIGKDGMDISREAAEDYIAGYCIMNDWSIRDEQMREVKIGLGPAKAKDFATTLGAFLVTKDELADRKAGKGFDLEMEVFVNGKRYGGGNFKTIYYSFAEMIERASRDVMLYAGDVIGSGTVGTGCLLELDNSRFPYLEIGDVVEMRIERLGMIRNQVV</sequence>
<dbReference type="InterPro" id="IPR011234">
    <property type="entry name" value="Fumarylacetoacetase-like_C"/>
</dbReference>
<name>A0A395LY17_9BACT</name>